<protein>
    <submittedName>
        <fullName evidence="3">Uncharacterized protein</fullName>
    </submittedName>
</protein>
<keyword evidence="4" id="KW-1185">Reference proteome</keyword>
<keyword evidence="1" id="KW-0175">Coiled coil</keyword>
<dbReference type="GO" id="GO:0048367">
    <property type="term" value="P:shoot system development"/>
    <property type="evidence" value="ECO:0007669"/>
    <property type="project" value="InterPro"/>
</dbReference>
<name>A0AAV8TEC1_9ROSI</name>
<organism evidence="3 4">
    <name type="scientific">Erythroxylum novogranatense</name>
    <dbReference type="NCBI Taxonomy" id="1862640"/>
    <lineage>
        <taxon>Eukaryota</taxon>
        <taxon>Viridiplantae</taxon>
        <taxon>Streptophyta</taxon>
        <taxon>Embryophyta</taxon>
        <taxon>Tracheophyta</taxon>
        <taxon>Spermatophyta</taxon>
        <taxon>Magnoliopsida</taxon>
        <taxon>eudicotyledons</taxon>
        <taxon>Gunneridae</taxon>
        <taxon>Pentapetalae</taxon>
        <taxon>rosids</taxon>
        <taxon>fabids</taxon>
        <taxon>Malpighiales</taxon>
        <taxon>Erythroxylaceae</taxon>
        <taxon>Erythroxylum</taxon>
    </lineage>
</organism>
<gene>
    <name evidence="3" type="ORF">K2173_010535</name>
</gene>
<dbReference type="GO" id="GO:0048364">
    <property type="term" value="P:root development"/>
    <property type="evidence" value="ECO:0007669"/>
    <property type="project" value="InterPro"/>
</dbReference>
<sequence>MAGSSSNRKFYDHHSRSNSLPSSSHPLITQLDDHLCRLKASQATSASVSSQSIGRKLNDLQDLYECVDKFLQLPLTQQVLAHAHKEKWVDELLDGSLSVLEACTTAKDSLLHTKESARELQSILRRRAGCFEICRNSELQKYLVSRKVVKKAIKKALKDIQNKCSSSTSHGEDETRVIMSFLKEVEAVTLEVFESLLYFISGPKAKATGWSLVSKLVYQKRVACTKEEINHGNEFSKVDSALLGLILDSTGNSDKLTHIIKNLQSQLDDLDSTFQDLENGLHCLFRQLIKSRVALLNILNP</sequence>
<comment type="caution">
    <text evidence="3">The sequence shown here is derived from an EMBL/GenBank/DDBJ whole genome shotgun (WGS) entry which is preliminary data.</text>
</comment>
<dbReference type="PANTHER" id="PTHR33070">
    <property type="entry name" value="OS06G0725500 PROTEIN"/>
    <property type="match status" value="1"/>
</dbReference>
<evidence type="ECO:0000256" key="2">
    <source>
        <dbReference type="SAM" id="MobiDB-lite"/>
    </source>
</evidence>
<dbReference type="InterPro" id="IPR004320">
    <property type="entry name" value="BPS1_pln"/>
</dbReference>
<dbReference type="AlphaFoldDB" id="A0AAV8TEC1"/>
<reference evidence="3 4" key="1">
    <citation type="submission" date="2021-09" db="EMBL/GenBank/DDBJ databases">
        <title>Genomic insights and catalytic innovation underlie evolution of tropane alkaloids biosynthesis.</title>
        <authorList>
            <person name="Wang Y.-J."/>
            <person name="Tian T."/>
            <person name="Huang J.-P."/>
            <person name="Huang S.-X."/>
        </authorList>
    </citation>
    <scope>NUCLEOTIDE SEQUENCE [LARGE SCALE GENOMIC DNA]</scope>
    <source>
        <strain evidence="3">KIB-2018</strain>
        <tissue evidence="3">Leaf</tissue>
    </source>
</reference>
<feature type="region of interest" description="Disordered" evidence="2">
    <location>
        <begin position="1"/>
        <end position="25"/>
    </location>
</feature>
<evidence type="ECO:0000313" key="3">
    <source>
        <dbReference type="EMBL" id="KAJ8765058.1"/>
    </source>
</evidence>
<evidence type="ECO:0000313" key="4">
    <source>
        <dbReference type="Proteomes" id="UP001159364"/>
    </source>
</evidence>
<feature type="coiled-coil region" evidence="1">
    <location>
        <begin position="253"/>
        <end position="280"/>
    </location>
</feature>
<dbReference type="Pfam" id="PF03087">
    <property type="entry name" value="BPS1"/>
    <property type="match status" value="1"/>
</dbReference>
<evidence type="ECO:0000256" key="1">
    <source>
        <dbReference type="SAM" id="Coils"/>
    </source>
</evidence>
<dbReference type="Proteomes" id="UP001159364">
    <property type="component" value="Linkage Group LG05"/>
</dbReference>
<proteinExistence type="predicted"/>
<dbReference type="EMBL" id="JAIWQS010000005">
    <property type="protein sequence ID" value="KAJ8765058.1"/>
    <property type="molecule type" value="Genomic_DNA"/>
</dbReference>
<dbReference type="PANTHER" id="PTHR33070:SF129">
    <property type="entry name" value="DUF241 DOMAIN PROTEIN"/>
    <property type="match status" value="1"/>
</dbReference>
<accession>A0AAV8TEC1</accession>